<dbReference type="EMBL" id="BRYB01002266">
    <property type="protein sequence ID" value="GMI42127.1"/>
    <property type="molecule type" value="Genomic_DNA"/>
</dbReference>
<dbReference type="PROSITE" id="PS00107">
    <property type="entry name" value="PROTEIN_KINASE_ATP"/>
    <property type="match status" value="1"/>
</dbReference>
<evidence type="ECO:0000256" key="7">
    <source>
        <dbReference type="ARBA" id="ARBA00047899"/>
    </source>
</evidence>
<evidence type="ECO:0000313" key="12">
    <source>
        <dbReference type="EMBL" id="GMI42127.1"/>
    </source>
</evidence>
<dbReference type="InterPro" id="IPR051131">
    <property type="entry name" value="NEK_Ser/Thr_kinase_NIMA"/>
</dbReference>
<dbReference type="InterPro" id="IPR008271">
    <property type="entry name" value="Ser/Thr_kinase_AS"/>
</dbReference>
<dbReference type="InterPro" id="IPR000719">
    <property type="entry name" value="Prot_kinase_dom"/>
</dbReference>
<dbReference type="InterPro" id="IPR011009">
    <property type="entry name" value="Kinase-like_dom_sf"/>
</dbReference>
<proteinExistence type="predicted"/>
<feature type="compositionally biased region" description="Basic and acidic residues" evidence="10">
    <location>
        <begin position="628"/>
        <end position="642"/>
    </location>
</feature>
<dbReference type="PRINTS" id="PR00109">
    <property type="entry name" value="TYRKINASE"/>
</dbReference>
<dbReference type="InterPro" id="IPR017441">
    <property type="entry name" value="Protein_kinase_ATP_BS"/>
</dbReference>
<dbReference type="EC" id="2.7.11.1" evidence="1"/>
<evidence type="ECO:0000256" key="3">
    <source>
        <dbReference type="ARBA" id="ARBA00022679"/>
    </source>
</evidence>
<evidence type="ECO:0000256" key="2">
    <source>
        <dbReference type="ARBA" id="ARBA00022527"/>
    </source>
</evidence>
<keyword evidence="6 9" id="KW-0067">ATP-binding</keyword>
<dbReference type="SUPFAM" id="SSF56112">
    <property type="entry name" value="Protein kinase-like (PK-like)"/>
    <property type="match status" value="1"/>
</dbReference>
<organism evidence="12 13">
    <name type="scientific">Tetraparma gracilis</name>
    <dbReference type="NCBI Taxonomy" id="2962635"/>
    <lineage>
        <taxon>Eukaryota</taxon>
        <taxon>Sar</taxon>
        <taxon>Stramenopiles</taxon>
        <taxon>Ochrophyta</taxon>
        <taxon>Bolidophyceae</taxon>
        <taxon>Parmales</taxon>
        <taxon>Triparmaceae</taxon>
        <taxon>Tetraparma</taxon>
    </lineage>
</organism>
<evidence type="ECO:0000256" key="9">
    <source>
        <dbReference type="PROSITE-ProRule" id="PRU10141"/>
    </source>
</evidence>
<dbReference type="PANTHER" id="PTHR44899:SF3">
    <property type="entry name" value="SERINE_THREONINE-PROTEIN KINASE NEK1"/>
    <property type="match status" value="1"/>
</dbReference>
<evidence type="ECO:0000256" key="5">
    <source>
        <dbReference type="ARBA" id="ARBA00022777"/>
    </source>
</evidence>
<evidence type="ECO:0000256" key="6">
    <source>
        <dbReference type="ARBA" id="ARBA00022840"/>
    </source>
</evidence>
<feature type="region of interest" description="Disordered" evidence="10">
    <location>
        <begin position="628"/>
        <end position="704"/>
    </location>
</feature>
<evidence type="ECO:0000256" key="10">
    <source>
        <dbReference type="SAM" id="MobiDB-lite"/>
    </source>
</evidence>
<keyword evidence="2" id="KW-0723">Serine/threonine-protein kinase</keyword>
<keyword evidence="3" id="KW-0808">Transferase</keyword>
<dbReference type="InterPro" id="IPR001245">
    <property type="entry name" value="Ser-Thr/Tyr_kinase_cat_dom"/>
</dbReference>
<feature type="compositionally biased region" description="Low complexity" evidence="10">
    <location>
        <begin position="456"/>
        <end position="466"/>
    </location>
</feature>
<feature type="binding site" evidence="9">
    <location>
        <position position="159"/>
    </location>
    <ligand>
        <name>ATP</name>
        <dbReference type="ChEBI" id="CHEBI:30616"/>
    </ligand>
</feature>
<feature type="domain" description="Protein kinase" evidence="11">
    <location>
        <begin position="130"/>
        <end position="400"/>
    </location>
</feature>
<keyword evidence="13" id="KW-1185">Reference proteome</keyword>
<comment type="catalytic activity">
    <reaction evidence="8">
        <text>L-seryl-[protein] + ATP = O-phospho-L-seryl-[protein] + ADP + H(+)</text>
        <dbReference type="Rhea" id="RHEA:17989"/>
        <dbReference type="Rhea" id="RHEA-COMP:9863"/>
        <dbReference type="Rhea" id="RHEA-COMP:11604"/>
        <dbReference type="ChEBI" id="CHEBI:15378"/>
        <dbReference type="ChEBI" id="CHEBI:29999"/>
        <dbReference type="ChEBI" id="CHEBI:30616"/>
        <dbReference type="ChEBI" id="CHEBI:83421"/>
        <dbReference type="ChEBI" id="CHEBI:456216"/>
        <dbReference type="EC" id="2.7.11.1"/>
    </reaction>
</comment>
<dbReference type="Proteomes" id="UP001165060">
    <property type="component" value="Unassembled WGS sequence"/>
</dbReference>
<dbReference type="PROSITE" id="PS50011">
    <property type="entry name" value="PROTEIN_KINASE_DOM"/>
    <property type="match status" value="1"/>
</dbReference>
<feature type="compositionally biased region" description="Acidic residues" evidence="10">
    <location>
        <begin position="475"/>
        <end position="487"/>
    </location>
</feature>
<evidence type="ECO:0000259" key="11">
    <source>
        <dbReference type="PROSITE" id="PS50011"/>
    </source>
</evidence>
<feature type="compositionally biased region" description="Polar residues" evidence="10">
    <location>
        <begin position="61"/>
        <end position="73"/>
    </location>
</feature>
<evidence type="ECO:0000256" key="1">
    <source>
        <dbReference type="ARBA" id="ARBA00012513"/>
    </source>
</evidence>
<protein>
    <recommendedName>
        <fullName evidence="1">non-specific serine/threonine protein kinase</fullName>
        <ecNumber evidence="1">2.7.11.1</ecNumber>
    </recommendedName>
</protein>
<dbReference type="PANTHER" id="PTHR44899">
    <property type="entry name" value="CAMK FAMILY PROTEIN KINASE"/>
    <property type="match status" value="1"/>
</dbReference>
<feature type="compositionally biased region" description="Low complexity" evidence="10">
    <location>
        <begin position="1"/>
        <end position="19"/>
    </location>
</feature>
<feature type="region of interest" description="Disordered" evidence="10">
    <location>
        <begin position="443"/>
        <end position="531"/>
    </location>
</feature>
<accession>A0ABQ6N7I7</accession>
<name>A0ABQ6N7I7_9STRA</name>
<evidence type="ECO:0000313" key="13">
    <source>
        <dbReference type="Proteomes" id="UP001165060"/>
    </source>
</evidence>
<dbReference type="Gene3D" id="3.30.200.20">
    <property type="entry name" value="Phosphorylase Kinase, domain 1"/>
    <property type="match status" value="1"/>
</dbReference>
<sequence length="726" mass="79197">MFSPLASSSASGASAASNSPVPTPNLLDLHAASTSPIPHHLPRPGSISHRRKSGGGPGLSLTPTNRDASSIQTPAMARRQSLSQQDKEGSLGGASGESGRRGSVQVNQERRFTLDEERQIVCSPEEEGKYEIMKKLGRGAFGSVYLAKSAQENSMYAMKTMKFESSQDREQANKEAMLLVQFNHPFVTLLHDLYTTNEGKIINLCLTYCDGGDLSKMIKNERRNSDAGVGRGDNNHKAFNSANFLRWFAMSCLGLSYIHENNIIHRDIKPENLLISHASKNLRIGDYGLAKVLDNKNDMSLTEVGTTHYISPEIVKAQPYSFSTDVWSLGCVMYELVTLRLPYYGETMVDFVNQLIYQERNDAERKYEIPDDVWGIILRMLEKDPQKRITIPEILASRVMKKVVASVIEKHKPADQNSRQTREEVIGLKNQVDDLNKFWEEKVSPKKPAQRTEVFQAQAPAAPSASDLPVFDSPFDVDDTDEAEEGVDSQKEEGGTRSPAATAVLPQKIDAGQERASSPFDKPPVFDDIPSLNSTLGDTAENAEEMMAEISTMTLTTSEEKGKHAEDAPSPVIEFLSARGEEEGGAPAALGTQYAASSPTTRQVIQSVSSSLTDTVIETVLFASRDSMHRRERALRPSRDSRPPLLTKQNSNMSVVSTTSTENAGGRPTIDANAEAEAEAGLDSVPVSPLAASSSNNSSGGVKAAERLERALEFAGDGKPTDTKLD</sequence>
<dbReference type="Pfam" id="PF00069">
    <property type="entry name" value="Pkinase"/>
    <property type="match status" value="1"/>
</dbReference>
<dbReference type="SMART" id="SM00220">
    <property type="entry name" value="S_TKc"/>
    <property type="match status" value="1"/>
</dbReference>
<dbReference type="Gene3D" id="1.10.510.10">
    <property type="entry name" value="Transferase(Phosphotransferase) domain 1"/>
    <property type="match status" value="1"/>
</dbReference>
<evidence type="ECO:0000256" key="8">
    <source>
        <dbReference type="ARBA" id="ARBA00048679"/>
    </source>
</evidence>
<dbReference type="PROSITE" id="PS00108">
    <property type="entry name" value="PROTEIN_KINASE_ST"/>
    <property type="match status" value="1"/>
</dbReference>
<gene>
    <name evidence="12" type="ORF">TeGR_g2716</name>
</gene>
<comment type="catalytic activity">
    <reaction evidence="7">
        <text>L-threonyl-[protein] + ATP = O-phospho-L-threonyl-[protein] + ADP + H(+)</text>
        <dbReference type="Rhea" id="RHEA:46608"/>
        <dbReference type="Rhea" id="RHEA-COMP:11060"/>
        <dbReference type="Rhea" id="RHEA-COMP:11605"/>
        <dbReference type="ChEBI" id="CHEBI:15378"/>
        <dbReference type="ChEBI" id="CHEBI:30013"/>
        <dbReference type="ChEBI" id="CHEBI:30616"/>
        <dbReference type="ChEBI" id="CHEBI:61977"/>
        <dbReference type="ChEBI" id="CHEBI:456216"/>
        <dbReference type="EC" id="2.7.11.1"/>
    </reaction>
</comment>
<evidence type="ECO:0000256" key="4">
    <source>
        <dbReference type="ARBA" id="ARBA00022741"/>
    </source>
</evidence>
<comment type="caution">
    <text evidence="12">The sequence shown here is derived from an EMBL/GenBank/DDBJ whole genome shotgun (WGS) entry which is preliminary data.</text>
</comment>
<reference evidence="12 13" key="1">
    <citation type="journal article" date="2023" name="Commun. Biol.">
        <title>Genome analysis of Parmales, the sister group of diatoms, reveals the evolutionary specialization of diatoms from phago-mixotrophs to photoautotrophs.</title>
        <authorList>
            <person name="Ban H."/>
            <person name="Sato S."/>
            <person name="Yoshikawa S."/>
            <person name="Yamada K."/>
            <person name="Nakamura Y."/>
            <person name="Ichinomiya M."/>
            <person name="Sato N."/>
            <person name="Blanc-Mathieu R."/>
            <person name="Endo H."/>
            <person name="Kuwata A."/>
            <person name="Ogata H."/>
        </authorList>
    </citation>
    <scope>NUCLEOTIDE SEQUENCE [LARGE SCALE GENOMIC DNA]</scope>
</reference>
<feature type="compositionally biased region" description="Low complexity" evidence="10">
    <location>
        <begin position="684"/>
        <end position="699"/>
    </location>
</feature>
<keyword evidence="5" id="KW-0418">Kinase</keyword>
<feature type="region of interest" description="Disordered" evidence="10">
    <location>
        <begin position="1"/>
        <end position="110"/>
    </location>
</feature>
<keyword evidence="4 9" id="KW-0547">Nucleotide-binding</keyword>